<proteinExistence type="predicted"/>
<dbReference type="RefSeq" id="WP_232176580.1">
    <property type="nucleotide sequence ID" value="NZ_JAJPWV010000002.1"/>
</dbReference>
<gene>
    <name evidence="1" type="ORF">LT679_06150</name>
</gene>
<evidence type="ECO:0000313" key="2">
    <source>
        <dbReference type="Proteomes" id="UP001199919"/>
    </source>
</evidence>
<protein>
    <submittedName>
        <fullName evidence="1">Uncharacterized protein</fullName>
    </submittedName>
</protein>
<accession>A0ABS8TZ76</accession>
<dbReference type="Proteomes" id="UP001199919">
    <property type="component" value="Unassembled WGS sequence"/>
</dbReference>
<reference evidence="1 2" key="1">
    <citation type="submission" date="2021-12" db="EMBL/GenBank/DDBJ databases">
        <title>Mucilaginibacter roseus genome.</title>
        <authorList>
            <person name="Ferreira J.R."/>
            <person name="Newman J.D."/>
        </authorList>
    </citation>
    <scope>NUCLEOTIDE SEQUENCE [LARGE SCALE GENOMIC DNA]</scope>
    <source>
        <strain evidence="1 2">LMG 28454</strain>
    </source>
</reference>
<name>A0ABS8TZ76_9SPHI</name>
<sequence length="52" mass="6082">MLGIFFLYIIQLPAHTQHDNSGRFYIDIAGVLQALNKFKKDVDWFIISNKLK</sequence>
<keyword evidence="2" id="KW-1185">Reference proteome</keyword>
<organism evidence="1 2">
    <name type="scientific">Mucilaginibacter roseus</name>
    <dbReference type="NCBI Taxonomy" id="1528868"/>
    <lineage>
        <taxon>Bacteria</taxon>
        <taxon>Pseudomonadati</taxon>
        <taxon>Bacteroidota</taxon>
        <taxon>Sphingobacteriia</taxon>
        <taxon>Sphingobacteriales</taxon>
        <taxon>Sphingobacteriaceae</taxon>
        <taxon>Mucilaginibacter</taxon>
    </lineage>
</organism>
<dbReference type="EMBL" id="JAJPWV010000002">
    <property type="protein sequence ID" value="MCD8740179.1"/>
    <property type="molecule type" value="Genomic_DNA"/>
</dbReference>
<comment type="caution">
    <text evidence="1">The sequence shown here is derived from an EMBL/GenBank/DDBJ whole genome shotgun (WGS) entry which is preliminary data.</text>
</comment>
<evidence type="ECO:0000313" key="1">
    <source>
        <dbReference type="EMBL" id="MCD8740179.1"/>
    </source>
</evidence>